<proteinExistence type="predicted"/>
<dbReference type="EMBL" id="GGFK01014126">
    <property type="protein sequence ID" value="MBW47447.1"/>
    <property type="molecule type" value="Transcribed_RNA"/>
</dbReference>
<sequence length="68" mass="7800">MRDRLQVLLRLLSGVGVEAVIDDLRLDDPGTAGAGWHEHGRNLLRAFLRAHAQTSQLSHHDYRHHQRE</sequence>
<evidence type="ECO:0000256" key="1">
    <source>
        <dbReference type="SAM" id="SignalP"/>
    </source>
</evidence>
<keyword evidence="1" id="KW-0732">Signal</keyword>
<organism evidence="2">
    <name type="scientific">Anopheles triannulatus</name>
    <dbReference type="NCBI Taxonomy" id="58253"/>
    <lineage>
        <taxon>Eukaryota</taxon>
        <taxon>Metazoa</taxon>
        <taxon>Ecdysozoa</taxon>
        <taxon>Arthropoda</taxon>
        <taxon>Hexapoda</taxon>
        <taxon>Insecta</taxon>
        <taxon>Pterygota</taxon>
        <taxon>Neoptera</taxon>
        <taxon>Endopterygota</taxon>
        <taxon>Diptera</taxon>
        <taxon>Nematocera</taxon>
        <taxon>Culicoidea</taxon>
        <taxon>Culicidae</taxon>
        <taxon>Anophelinae</taxon>
        <taxon>Anopheles</taxon>
    </lineage>
</organism>
<feature type="chain" id="PRO_5014934640" evidence="1">
    <location>
        <begin position="20"/>
        <end position="68"/>
    </location>
</feature>
<protein>
    <submittedName>
        <fullName evidence="2">Putative secreted protein</fullName>
    </submittedName>
</protein>
<name>A0A2M4B346_9DIPT</name>
<evidence type="ECO:0000313" key="2">
    <source>
        <dbReference type="EMBL" id="MBW47447.1"/>
    </source>
</evidence>
<reference evidence="2" key="1">
    <citation type="submission" date="2018-01" db="EMBL/GenBank/DDBJ databases">
        <title>An insight into the sialome of Amazonian anophelines.</title>
        <authorList>
            <person name="Ribeiro J.M."/>
            <person name="Scarpassa V."/>
            <person name="Calvo E."/>
        </authorList>
    </citation>
    <scope>NUCLEOTIDE SEQUENCE</scope>
    <source>
        <tissue evidence="2">Salivary glands</tissue>
    </source>
</reference>
<feature type="signal peptide" evidence="1">
    <location>
        <begin position="1"/>
        <end position="19"/>
    </location>
</feature>
<accession>A0A2M4B346</accession>
<dbReference type="AlphaFoldDB" id="A0A2M4B346"/>